<proteinExistence type="inferred from homology"/>
<dbReference type="CDD" id="cd05121">
    <property type="entry name" value="ABC1_ADCK3-like"/>
    <property type="match status" value="1"/>
</dbReference>
<dbReference type="Proteomes" id="UP000006281">
    <property type="component" value="Chromosome"/>
</dbReference>
<dbReference type="PANTHER" id="PTHR10566">
    <property type="entry name" value="CHAPERONE-ACTIVITY OF BC1 COMPLEX CABC1 -RELATED"/>
    <property type="match status" value="1"/>
</dbReference>
<keyword evidence="5" id="KW-1185">Reference proteome</keyword>
<dbReference type="SUPFAM" id="SSF56112">
    <property type="entry name" value="Protein kinase-like (PK-like)"/>
    <property type="match status" value="1"/>
</dbReference>
<dbReference type="BioCyc" id="SESP1179773:BN6_RS16225-MONOMER"/>
<dbReference type="KEGG" id="sesp:BN6_33440"/>
<feature type="domain" description="Protein kinase" evidence="3">
    <location>
        <begin position="113"/>
        <end position="514"/>
    </location>
</feature>
<dbReference type="PATRIC" id="fig|1179773.3.peg.3347"/>
<feature type="region of interest" description="Disordered" evidence="2">
    <location>
        <begin position="20"/>
        <end position="41"/>
    </location>
</feature>
<organism evidence="4 5">
    <name type="scientific">Saccharothrix espanaensis (strain ATCC 51144 / DSM 44229 / JCM 9112 / NBRC 15066 / NRRL 15764)</name>
    <dbReference type="NCBI Taxonomy" id="1179773"/>
    <lineage>
        <taxon>Bacteria</taxon>
        <taxon>Bacillati</taxon>
        <taxon>Actinomycetota</taxon>
        <taxon>Actinomycetes</taxon>
        <taxon>Pseudonocardiales</taxon>
        <taxon>Pseudonocardiaceae</taxon>
        <taxon>Saccharothrix</taxon>
    </lineage>
</organism>
<dbReference type="InterPro" id="IPR004147">
    <property type="entry name" value="ABC1_dom"/>
</dbReference>
<dbReference type="Pfam" id="PF03109">
    <property type="entry name" value="ABC1"/>
    <property type="match status" value="1"/>
</dbReference>
<accession>K0JX73</accession>
<dbReference type="InterPro" id="IPR000719">
    <property type="entry name" value="Prot_kinase_dom"/>
</dbReference>
<dbReference type="HOGENOM" id="CLU_006533_0_2_11"/>
<dbReference type="EMBL" id="HE804045">
    <property type="protein sequence ID" value="CCH30646.1"/>
    <property type="molecule type" value="Genomic_DNA"/>
</dbReference>
<reference evidence="4 5" key="1">
    <citation type="journal article" date="2012" name="BMC Genomics">
        <title>Complete genome sequence of Saccharothrix espanaensis DSM 44229T and comparison to the other completely sequenced Pseudonocardiaceae.</title>
        <authorList>
            <person name="Strobel T."/>
            <person name="Al-Dilaimi A."/>
            <person name="Blom J."/>
            <person name="Gessner A."/>
            <person name="Kalinowski J."/>
            <person name="Luzhetska M."/>
            <person name="Puhler A."/>
            <person name="Szczepanowski R."/>
            <person name="Bechthold A."/>
            <person name="Ruckert C."/>
        </authorList>
    </citation>
    <scope>NUCLEOTIDE SEQUENCE [LARGE SCALE GENOMIC DNA]</scope>
    <source>
        <strain evidence="5">ATCC 51144 / DSM 44229 / JCM 9112 / NBRC 15066 / NRRL 15764</strain>
    </source>
</reference>
<sequence length="514" mass="56344">MGRHRVGELARALLALLRPEPAPGAGRGTSGGPGGRSVDRTRARRVRATLEQLGPFYIKVGQMLSTRPDIVSQATAEELRGLHDRVEARPFGEFEPVLRAGLGRRWRGMFTDFDTENPIGSASLAQVYAATLTDGRPVAVKVQRPDIAPLIAEDMALLRRAARLLAVTAPGFTELVDVRAMLDMLFEAMRSELDFTREAVEADRARAEVLEYKHLDVPEVYEASPTVMVQSLAPGCSIADARPEEFTTAERVGIGRDLMAFMFSSYFTTKVFHADPHPGNVFVQPGSKASLLDWGMVGRIDHRTSLGMLRMLLNVALNDALGVTRAWVDMGRATERADVAAFRNDMELLVPSLTTVTLDRLDFGATFTSVLGSSTRHGIRTNPAIALLGKSFANLEGSIRYLAPELSVVGTFRDQLQDIMIDIADEAISEARLADVTLELLTNGTQTLHYVHTALRQLIGGEMVFRVERANRLDRHAGRRRSLFAVVAGAFLWSTHKRLARSVSATALVDGDQT</sequence>
<dbReference type="STRING" id="1179773.BN6_33440"/>
<comment type="similarity">
    <text evidence="1">Belongs to the protein kinase superfamily. ADCK protein kinase family.</text>
</comment>
<evidence type="ECO:0000313" key="4">
    <source>
        <dbReference type="EMBL" id="CCH30646.1"/>
    </source>
</evidence>
<protein>
    <submittedName>
        <fullName evidence="4">2-polyprenylphenol 6-hydroxylase</fullName>
    </submittedName>
</protein>
<dbReference type="GO" id="GO:0005524">
    <property type="term" value="F:ATP binding"/>
    <property type="evidence" value="ECO:0007669"/>
    <property type="project" value="InterPro"/>
</dbReference>
<dbReference type="AlphaFoldDB" id="K0JX73"/>
<dbReference type="PANTHER" id="PTHR10566:SF113">
    <property type="entry name" value="PROTEIN ACTIVITY OF BC1 COMPLEX KINASE 7, CHLOROPLASTIC"/>
    <property type="match status" value="1"/>
</dbReference>
<feature type="compositionally biased region" description="Gly residues" evidence="2">
    <location>
        <begin position="25"/>
        <end position="35"/>
    </location>
</feature>
<dbReference type="GO" id="GO:0004672">
    <property type="term" value="F:protein kinase activity"/>
    <property type="evidence" value="ECO:0007669"/>
    <property type="project" value="InterPro"/>
</dbReference>
<evidence type="ECO:0000256" key="1">
    <source>
        <dbReference type="ARBA" id="ARBA00009670"/>
    </source>
</evidence>
<gene>
    <name evidence="4" type="ordered locus">BN6_33440</name>
</gene>
<evidence type="ECO:0000313" key="5">
    <source>
        <dbReference type="Proteomes" id="UP000006281"/>
    </source>
</evidence>
<evidence type="ECO:0000256" key="2">
    <source>
        <dbReference type="SAM" id="MobiDB-lite"/>
    </source>
</evidence>
<dbReference type="InterPro" id="IPR050154">
    <property type="entry name" value="UbiB_kinase"/>
</dbReference>
<dbReference type="PROSITE" id="PS50011">
    <property type="entry name" value="PROTEIN_KINASE_DOM"/>
    <property type="match status" value="1"/>
</dbReference>
<dbReference type="InterPro" id="IPR011009">
    <property type="entry name" value="Kinase-like_dom_sf"/>
</dbReference>
<name>K0JX73_SACES</name>
<dbReference type="eggNOG" id="COG0661">
    <property type="taxonomic scope" value="Bacteria"/>
</dbReference>
<evidence type="ECO:0000259" key="3">
    <source>
        <dbReference type="PROSITE" id="PS50011"/>
    </source>
</evidence>